<reference evidence="3" key="1">
    <citation type="journal article" date="2019" name="Int. J. Syst. Evol. Microbiol.">
        <title>The Global Catalogue of Microorganisms (GCM) 10K type strain sequencing project: providing services to taxonomists for standard genome sequencing and annotation.</title>
        <authorList>
            <consortium name="The Broad Institute Genomics Platform"/>
            <consortium name="The Broad Institute Genome Sequencing Center for Infectious Disease"/>
            <person name="Wu L."/>
            <person name="Ma J."/>
        </authorList>
    </citation>
    <scope>NUCLEOTIDE SEQUENCE [LARGE SCALE GENOMIC DNA]</scope>
    <source>
        <strain evidence="3">CCM 8479</strain>
    </source>
</reference>
<keyword evidence="1" id="KW-0812">Transmembrane</keyword>
<evidence type="ECO:0000313" key="2">
    <source>
        <dbReference type="EMBL" id="MFC5227613.1"/>
    </source>
</evidence>
<dbReference type="RefSeq" id="WP_344644261.1">
    <property type="nucleotide sequence ID" value="NZ_BAAASS010000007.1"/>
</dbReference>
<feature type="transmembrane region" description="Helical" evidence="1">
    <location>
        <begin position="20"/>
        <end position="51"/>
    </location>
</feature>
<proteinExistence type="predicted"/>
<keyword evidence="3" id="KW-1185">Reference proteome</keyword>
<dbReference type="EMBL" id="JBHSKL010000034">
    <property type="protein sequence ID" value="MFC5227613.1"/>
    <property type="molecule type" value="Genomic_DNA"/>
</dbReference>
<organism evidence="2 3">
    <name type="scientific">Streptomyces fimbriatus</name>
    <dbReference type="NCBI Taxonomy" id="68197"/>
    <lineage>
        <taxon>Bacteria</taxon>
        <taxon>Bacillati</taxon>
        <taxon>Actinomycetota</taxon>
        <taxon>Actinomycetes</taxon>
        <taxon>Kitasatosporales</taxon>
        <taxon>Streptomycetaceae</taxon>
        <taxon>Streptomyces</taxon>
    </lineage>
</organism>
<keyword evidence="1" id="KW-0472">Membrane</keyword>
<gene>
    <name evidence="2" type="ORF">ACFPN6_24210</name>
</gene>
<accession>A0ABW0DBV5</accession>
<keyword evidence="1" id="KW-1133">Transmembrane helix</keyword>
<comment type="caution">
    <text evidence="2">The sequence shown here is derived from an EMBL/GenBank/DDBJ whole genome shotgun (WGS) entry which is preliminary data.</text>
</comment>
<dbReference type="Proteomes" id="UP001596156">
    <property type="component" value="Unassembled WGS sequence"/>
</dbReference>
<name>A0ABW0DBV5_STRFI</name>
<sequence>MSDADAYGEVVRRAEKATRLGWTAIAGVTGLLVLALVVAIALLLVTAVAMARLVAGRG</sequence>
<evidence type="ECO:0000313" key="3">
    <source>
        <dbReference type="Proteomes" id="UP001596156"/>
    </source>
</evidence>
<protein>
    <submittedName>
        <fullName evidence="2">Uncharacterized protein</fullName>
    </submittedName>
</protein>
<evidence type="ECO:0000256" key="1">
    <source>
        <dbReference type="SAM" id="Phobius"/>
    </source>
</evidence>